<feature type="chain" id="PRO_5002640209" evidence="7">
    <location>
        <begin position="40"/>
        <end position="549"/>
    </location>
</feature>
<dbReference type="Gene3D" id="3.30.2010.10">
    <property type="entry name" value="Metalloproteases ('zincins'), catalytic domain"/>
    <property type="match status" value="1"/>
</dbReference>
<feature type="domain" description="Peptidase M48" evidence="8">
    <location>
        <begin position="118"/>
        <end position="287"/>
    </location>
</feature>
<organism evidence="9 10">
    <name type="scientific">Polaromonas naphthalenivorans (strain CJ2)</name>
    <dbReference type="NCBI Taxonomy" id="365044"/>
    <lineage>
        <taxon>Bacteria</taxon>
        <taxon>Pseudomonadati</taxon>
        <taxon>Pseudomonadota</taxon>
        <taxon>Betaproteobacteria</taxon>
        <taxon>Burkholderiales</taxon>
        <taxon>Comamonadaceae</taxon>
        <taxon>Polaromonas</taxon>
    </lineage>
</organism>
<dbReference type="InterPro" id="IPR001915">
    <property type="entry name" value="Peptidase_M48"/>
</dbReference>
<reference evidence="10" key="1">
    <citation type="journal article" date="2009" name="Environ. Microbiol.">
        <title>The genome of Polaromonas naphthalenivorans strain CJ2, isolated from coal tar-contaminated sediment, reveals physiological and metabolic versatility and evolution through extensive horizontal gene transfer.</title>
        <authorList>
            <person name="Yagi J.M."/>
            <person name="Sims D."/>
            <person name="Brettin T."/>
            <person name="Bruce D."/>
            <person name="Madsen E.L."/>
        </authorList>
    </citation>
    <scope>NUCLEOTIDE SEQUENCE [LARGE SCALE GENOMIC DNA]</scope>
    <source>
        <strain evidence="10">CJ2</strain>
    </source>
</reference>
<evidence type="ECO:0000313" key="10">
    <source>
        <dbReference type="Proteomes" id="UP000000644"/>
    </source>
</evidence>
<dbReference type="GO" id="GO:0016020">
    <property type="term" value="C:membrane"/>
    <property type="evidence" value="ECO:0007669"/>
    <property type="project" value="TreeGrafter"/>
</dbReference>
<keyword evidence="10" id="KW-1185">Reference proteome</keyword>
<evidence type="ECO:0000256" key="4">
    <source>
        <dbReference type="ARBA" id="ARBA00022801"/>
    </source>
</evidence>
<dbReference type="PANTHER" id="PTHR22726">
    <property type="entry name" value="METALLOENDOPEPTIDASE OMA1"/>
    <property type="match status" value="1"/>
</dbReference>
<dbReference type="HOGENOM" id="CLU_030556_1_0_4"/>
<evidence type="ECO:0000256" key="7">
    <source>
        <dbReference type="SAM" id="SignalP"/>
    </source>
</evidence>
<evidence type="ECO:0000256" key="1">
    <source>
        <dbReference type="ARBA" id="ARBA00001947"/>
    </source>
</evidence>
<evidence type="ECO:0000256" key="3">
    <source>
        <dbReference type="ARBA" id="ARBA00022723"/>
    </source>
</evidence>
<dbReference type="EMBL" id="CP000529">
    <property type="protein sequence ID" value="ABM39215.1"/>
    <property type="molecule type" value="Genomic_DNA"/>
</dbReference>
<keyword evidence="3" id="KW-0479">Metal-binding</keyword>
<evidence type="ECO:0000313" key="9">
    <source>
        <dbReference type="EMBL" id="ABM39215.1"/>
    </source>
</evidence>
<gene>
    <name evidence="9" type="ordered locus">Pnap_3919</name>
</gene>
<dbReference type="eggNOG" id="COG4783">
    <property type="taxonomic scope" value="Bacteria"/>
</dbReference>
<evidence type="ECO:0000256" key="6">
    <source>
        <dbReference type="ARBA" id="ARBA00023049"/>
    </source>
</evidence>
<comment type="cofactor">
    <cofactor evidence="1">
        <name>Zn(2+)</name>
        <dbReference type="ChEBI" id="CHEBI:29105"/>
    </cofactor>
</comment>
<dbReference type="Proteomes" id="UP000000644">
    <property type="component" value="Chromosome"/>
</dbReference>
<sequence>MTSSNRSDNTPPQPRHAWRRLVLVLALALCQLAPPLSLAQTAGAAPGRATGSLPSLGDNSELSAAAERRIGDRIAVSIYRDPDYVDDPVLVDYLQGIWQPLMAAARARGELPAELDERFAWELFLIRDRSINAFALPGGYFGVHLGLIGTVGSADELAAVLAHEMSHVTQRHISRLMTQQSRQAPWMIAAMILGVLAANKNPNAGSAAIVGGQALAAQGQLNFSRDMEREADRVGFGVMEGAGYASRGVSGMFEKLQQANRLNDNGSFPYLRSHPLTTERIAEAQARVQLASAAAKPSPEKLAAESRTQLLHAMMAPRARILAVPGVDALRTMLAEGQRRAAALPAPQPAAPAVSAATVRDAGALYGGAFAAAQLRDFSAARNLLGRLKPLTADIGPAAKAAELLAIEVDLLEGKIPASAASADIGKAGSRAELLLQAKALMAASRAPDVSQALQTWVAVHPRDAMAWQLLAVACGQQNQPVRAIRADAESRAAQLDYAAALDRFKAAQGLMRSSPASADYVEGSIIDTRTRQVESILKEQALEDKVNR</sequence>
<dbReference type="GO" id="GO:0004222">
    <property type="term" value="F:metalloendopeptidase activity"/>
    <property type="evidence" value="ECO:0007669"/>
    <property type="project" value="InterPro"/>
</dbReference>
<dbReference type="STRING" id="365044.Pnap_3919"/>
<evidence type="ECO:0000256" key="5">
    <source>
        <dbReference type="ARBA" id="ARBA00022833"/>
    </source>
</evidence>
<dbReference type="GO" id="GO:0046872">
    <property type="term" value="F:metal ion binding"/>
    <property type="evidence" value="ECO:0007669"/>
    <property type="project" value="UniProtKB-KW"/>
</dbReference>
<dbReference type="RefSeq" id="WP_011803281.1">
    <property type="nucleotide sequence ID" value="NC_008781.1"/>
</dbReference>
<keyword evidence="5" id="KW-0862">Zinc</keyword>
<dbReference type="InterPro" id="IPR051156">
    <property type="entry name" value="Mito/Outer_Membr_Metalloprot"/>
</dbReference>
<dbReference type="GO" id="GO:0051603">
    <property type="term" value="P:proteolysis involved in protein catabolic process"/>
    <property type="evidence" value="ECO:0007669"/>
    <property type="project" value="TreeGrafter"/>
</dbReference>
<keyword evidence="4" id="KW-0378">Hydrolase</keyword>
<dbReference type="PANTHER" id="PTHR22726:SF1">
    <property type="entry name" value="METALLOENDOPEPTIDASE OMA1, MITOCHONDRIAL"/>
    <property type="match status" value="1"/>
</dbReference>
<dbReference type="KEGG" id="pna:Pnap_3919"/>
<keyword evidence="6" id="KW-0482">Metalloprotease</keyword>
<protein>
    <submittedName>
        <fullName evidence="9">Peptidase M48, Ste24p</fullName>
    </submittedName>
</protein>
<keyword evidence="7" id="KW-0732">Signal</keyword>
<feature type="signal peptide" evidence="7">
    <location>
        <begin position="1"/>
        <end position="39"/>
    </location>
</feature>
<accession>A1VU87</accession>
<dbReference type="Pfam" id="PF01435">
    <property type="entry name" value="Peptidase_M48"/>
    <property type="match status" value="1"/>
</dbReference>
<keyword evidence="2" id="KW-0645">Protease</keyword>
<evidence type="ECO:0000256" key="2">
    <source>
        <dbReference type="ARBA" id="ARBA00022670"/>
    </source>
</evidence>
<evidence type="ECO:0000259" key="8">
    <source>
        <dbReference type="Pfam" id="PF01435"/>
    </source>
</evidence>
<dbReference type="AlphaFoldDB" id="A1VU87"/>
<proteinExistence type="predicted"/>
<name>A1VU87_POLNA</name>